<keyword evidence="3" id="KW-1185">Reference proteome</keyword>
<organism evidence="2 3">
    <name type="scientific">Halalkalibacter akibai (strain ATCC 43226 / DSM 21942 / CIP 109018 / JCM 9157 / 1139)</name>
    <name type="common">Bacillus akibai</name>
    <dbReference type="NCBI Taxonomy" id="1236973"/>
    <lineage>
        <taxon>Bacteria</taxon>
        <taxon>Bacillati</taxon>
        <taxon>Bacillota</taxon>
        <taxon>Bacilli</taxon>
        <taxon>Bacillales</taxon>
        <taxon>Bacillaceae</taxon>
        <taxon>Halalkalibacter</taxon>
    </lineage>
</organism>
<keyword evidence="1" id="KW-0472">Membrane</keyword>
<protein>
    <submittedName>
        <fullName evidence="2">Uncharacterized protein</fullName>
    </submittedName>
</protein>
<feature type="transmembrane region" description="Helical" evidence="1">
    <location>
        <begin position="52"/>
        <end position="70"/>
    </location>
</feature>
<dbReference type="eggNOG" id="ENOG502ZM81">
    <property type="taxonomic scope" value="Bacteria"/>
</dbReference>
<sequence>MIKSQKQLFLAISLLSIVVLLNIPYPHSRTIGASLIIMNIPVKYPDGVNHLVWGYVFIIFFSLVLLGSSLKKYHGRFILLAIALVVASPQLIANVFQKTVATGIYAIEYNPGESNCKFDTIENETLNVECEFRFKNHSRNDVTFTVEFIEDDPFGDGIKSVSLLNAENPLGVTIEGKRREPIFIKEEIDITTLEGNYISSGSSSYVNIIMRDGNKYREL</sequence>
<comment type="caution">
    <text evidence="2">The sequence shown here is derived from an EMBL/GenBank/DDBJ whole genome shotgun (WGS) entry which is preliminary data.</text>
</comment>
<proteinExistence type="predicted"/>
<dbReference type="AlphaFoldDB" id="W4R140"/>
<evidence type="ECO:0000313" key="2">
    <source>
        <dbReference type="EMBL" id="GAE37613.1"/>
    </source>
</evidence>
<dbReference type="OrthoDB" id="2476187at2"/>
<keyword evidence="1" id="KW-0812">Transmembrane</keyword>
<name>W4R140_HALA3</name>
<evidence type="ECO:0000256" key="1">
    <source>
        <dbReference type="SAM" id="Phobius"/>
    </source>
</evidence>
<keyword evidence="1" id="KW-1133">Transmembrane helix</keyword>
<feature type="transmembrane region" description="Helical" evidence="1">
    <location>
        <begin position="77"/>
        <end position="96"/>
    </location>
</feature>
<dbReference type="RefSeq" id="WP_035668619.1">
    <property type="nucleotide sequence ID" value="NZ_BAUV01000092.1"/>
</dbReference>
<evidence type="ECO:0000313" key="3">
    <source>
        <dbReference type="Proteomes" id="UP000018896"/>
    </source>
</evidence>
<accession>W4R140</accession>
<dbReference type="EMBL" id="BAUV01000092">
    <property type="protein sequence ID" value="GAE37613.1"/>
    <property type="molecule type" value="Genomic_DNA"/>
</dbReference>
<dbReference type="STRING" id="1236973.JCM9157_4930"/>
<gene>
    <name evidence="2" type="ORF">JCM9157_4930</name>
</gene>
<dbReference type="Proteomes" id="UP000018896">
    <property type="component" value="Unassembled WGS sequence"/>
</dbReference>
<reference evidence="2 3" key="1">
    <citation type="journal article" date="2014" name="Genome Announc.">
        <title>Draft Genome Sequences of Three Alkaliphilic Bacillus Strains, Bacillus wakoensis JCM 9140T, Bacillus akibai JCM 9157T, and Bacillus hemicellulosilyticus JCM 9152T.</title>
        <authorList>
            <person name="Yuki M."/>
            <person name="Oshima K."/>
            <person name="Suda W."/>
            <person name="Oshida Y."/>
            <person name="Kitamura K."/>
            <person name="Iida T."/>
            <person name="Hattori M."/>
            <person name="Ohkuma M."/>
        </authorList>
    </citation>
    <scope>NUCLEOTIDE SEQUENCE [LARGE SCALE GENOMIC DNA]</scope>
    <source>
        <strain evidence="2 3">JCM 9157</strain>
    </source>
</reference>